<keyword evidence="1" id="KW-0472">Membrane</keyword>
<accession>A0A1Y2CZY8</accession>
<dbReference type="GO" id="GO:0006122">
    <property type="term" value="P:mitochondrial electron transport, ubiquinol to cytochrome c"/>
    <property type="evidence" value="ECO:0007669"/>
    <property type="project" value="InterPro"/>
</dbReference>
<evidence type="ECO:0000313" key="3">
    <source>
        <dbReference type="Proteomes" id="UP000193642"/>
    </source>
</evidence>
<keyword evidence="1" id="KW-0812">Transmembrane</keyword>
<dbReference type="AlphaFoldDB" id="A0A1Y2CZY8"/>
<protein>
    <submittedName>
        <fullName evidence="2">Uncharacterized protein</fullName>
    </submittedName>
</protein>
<evidence type="ECO:0000256" key="1">
    <source>
        <dbReference type="SAM" id="Phobius"/>
    </source>
</evidence>
<reference evidence="2 3" key="1">
    <citation type="submission" date="2016-07" db="EMBL/GenBank/DDBJ databases">
        <title>Pervasive Adenine N6-methylation of Active Genes in Fungi.</title>
        <authorList>
            <consortium name="DOE Joint Genome Institute"/>
            <person name="Mondo S.J."/>
            <person name="Dannebaum R.O."/>
            <person name="Kuo R.C."/>
            <person name="Labutti K."/>
            <person name="Haridas S."/>
            <person name="Kuo A."/>
            <person name="Salamov A."/>
            <person name="Ahrendt S.R."/>
            <person name="Lipzen A."/>
            <person name="Sullivan W."/>
            <person name="Andreopoulos W.B."/>
            <person name="Clum A."/>
            <person name="Lindquist E."/>
            <person name="Daum C."/>
            <person name="Ramamoorthy G.K."/>
            <person name="Gryganskyi A."/>
            <person name="Culley D."/>
            <person name="Magnuson J.K."/>
            <person name="James T.Y."/>
            <person name="O'Malley M.A."/>
            <person name="Stajich J.E."/>
            <person name="Spatafora J.W."/>
            <person name="Visel A."/>
            <person name="Grigoriev I.V."/>
        </authorList>
    </citation>
    <scope>NUCLEOTIDE SEQUENCE [LARGE SCALE GENOMIC DNA]</scope>
    <source>
        <strain evidence="2 3">JEL800</strain>
    </source>
</reference>
<feature type="non-terminal residue" evidence="2">
    <location>
        <position position="78"/>
    </location>
</feature>
<dbReference type="Pfam" id="PF09796">
    <property type="entry name" value="QCR10"/>
    <property type="match status" value="1"/>
</dbReference>
<name>A0A1Y2CZY8_9FUNG</name>
<comment type="caution">
    <text evidence="2">The sequence shown here is derived from an EMBL/GenBank/DDBJ whole genome shotgun (WGS) entry which is preliminary data.</text>
</comment>
<dbReference type="EMBL" id="MCGO01000003">
    <property type="protein sequence ID" value="ORY52588.1"/>
    <property type="molecule type" value="Genomic_DNA"/>
</dbReference>
<gene>
    <name evidence="2" type="ORF">BCR33DRAFT_711862</name>
</gene>
<dbReference type="OrthoDB" id="2391627at2759"/>
<dbReference type="Proteomes" id="UP000193642">
    <property type="component" value="Unassembled WGS sequence"/>
</dbReference>
<keyword evidence="3" id="KW-1185">Reference proteome</keyword>
<feature type="transmembrane region" description="Helical" evidence="1">
    <location>
        <begin position="28"/>
        <end position="47"/>
    </location>
</feature>
<sequence length="78" mass="8655">MLSNQFVAVAPWLRTIAPLRNRAKALSGAQSVVVWGAGIGLAALWLIEPTPIARRDVLQNIPFIGFYWKNKLEKALQV</sequence>
<evidence type="ECO:0000313" key="2">
    <source>
        <dbReference type="EMBL" id="ORY52588.1"/>
    </source>
</evidence>
<dbReference type="STRING" id="329046.A0A1Y2CZY8"/>
<dbReference type="GO" id="GO:0005739">
    <property type="term" value="C:mitochondrion"/>
    <property type="evidence" value="ECO:0007669"/>
    <property type="project" value="GOC"/>
</dbReference>
<proteinExistence type="predicted"/>
<keyword evidence="1" id="KW-1133">Transmembrane helix</keyword>
<organism evidence="2 3">
    <name type="scientific">Rhizoclosmatium globosum</name>
    <dbReference type="NCBI Taxonomy" id="329046"/>
    <lineage>
        <taxon>Eukaryota</taxon>
        <taxon>Fungi</taxon>
        <taxon>Fungi incertae sedis</taxon>
        <taxon>Chytridiomycota</taxon>
        <taxon>Chytridiomycota incertae sedis</taxon>
        <taxon>Chytridiomycetes</taxon>
        <taxon>Chytridiales</taxon>
        <taxon>Chytriomycetaceae</taxon>
        <taxon>Rhizoclosmatium</taxon>
    </lineage>
</organism>
<dbReference type="InterPro" id="IPR019182">
    <property type="entry name" value="Cytochrome_b-c1_su10_fun"/>
</dbReference>